<dbReference type="PANTHER" id="PTHR10378">
    <property type="entry name" value="LIM DOMAIN-BINDING PROTEIN"/>
    <property type="match status" value="1"/>
</dbReference>
<feature type="compositionally biased region" description="Polar residues" evidence="1">
    <location>
        <begin position="500"/>
        <end position="510"/>
    </location>
</feature>
<dbReference type="OrthoDB" id="774557at2759"/>
<dbReference type="InterPro" id="IPR029005">
    <property type="entry name" value="LIM-bd/SEUSS"/>
</dbReference>
<dbReference type="STRING" id="4955.A0A1G4MJB0"/>
<dbReference type="OMA" id="HNSAQNT"/>
<evidence type="ECO:0000256" key="1">
    <source>
        <dbReference type="SAM" id="MobiDB-lite"/>
    </source>
</evidence>
<feature type="compositionally biased region" description="Low complexity" evidence="1">
    <location>
        <begin position="511"/>
        <end position="525"/>
    </location>
</feature>
<sequence>MCDTSPMNAHQQSQQAYSYQMHPANQYPNFVPGMNPYMVAPQMANNYQNVQYAPQNSASEIGPTPVRGPVPQLQSQQGQSQVTSTEGSRPSLQKQHSQMQAQAQALNSNTLSSSASAVPSPFTTSMPTPTGSASIPNLNISGVALPQGMPDGVGIPPGQSAGIGQIPGHMQHPLSNNRANAGPGPVPGPGLVPGNATGFNSGLGSGPAPRPASMSSPSHPMAAPQQVPRRRIPPSTNMPYPIRKYLSNMAILRLHEIINLLNLSTGRVGDYDYWLRFTHDIFTPYGIFRLSTKGGEETRQFEFTTPIIPLICQTYGNVGIVRLETIPQQLRAQVLSNGTIYFDCPRCTTTFYYPDGSYMTNFAQVKGVFDSSLKMEWVEFACYSFVPGIEWNSLERLISAEPICHEIFQYLSQKHDGSQLNDEGPTKEDSMPANFLAITKLRSKFKVFENLSSFGIQESFMRALQVNDVISYLKTLKVFQKVHNIQSPLGSLEAYVASSSQNKGRGNAQQPTYATSASPSNPPSAGQQKSSNTPARMPQAKRRQSDVSPLSTTEKVPPTDFSDNSNGNFKKVKY</sequence>
<accession>A0A1G4MJB0</accession>
<feature type="compositionally biased region" description="Low complexity" evidence="1">
    <location>
        <begin position="93"/>
        <end position="130"/>
    </location>
</feature>
<dbReference type="EMBL" id="LT598491">
    <property type="protein sequence ID" value="SCW03956.1"/>
    <property type="molecule type" value="Genomic_DNA"/>
</dbReference>
<dbReference type="AlphaFoldDB" id="A0A1G4MJB0"/>
<evidence type="ECO:0000313" key="2">
    <source>
        <dbReference type="EMBL" id="SCW03956.1"/>
    </source>
</evidence>
<feature type="region of interest" description="Disordered" evidence="1">
    <location>
        <begin position="500"/>
        <end position="574"/>
    </location>
</feature>
<name>A0A1G4MJB0_LACFM</name>
<evidence type="ECO:0000313" key="3">
    <source>
        <dbReference type="Proteomes" id="UP000190831"/>
    </source>
</evidence>
<keyword evidence="3" id="KW-1185">Reference proteome</keyword>
<gene>
    <name evidence="2" type="ORF">LAFE_0H02762G</name>
</gene>
<protein>
    <submittedName>
        <fullName evidence="2">LAFE_0H02762g1_1</fullName>
    </submittedName>
</protein>
<feature type="region of interest" description="Disordered" evidence="1">
    <location>
        <begin position="56"/>
        <end position="130"/>
    </location>
</feature>
<feature type="compositionally biased region" description="Low complexity" evidence="1">
    <location>
        <begin position="211"/>
        <end position="224"/>
    </location>
</feature>
<organism evidence="2 3">
    <name type="scientific">Lachancea fermentati</name>
    <name type="common">Zygosaccharomyces fermentati</name>
    <dbReference type="NCBI Taxonomy" id="4955"/>
    <lineage>
        <taxon>Eukaryota</taxon>
        <taxon>Fungi</taxon>
        <taxon>Dikarya</taxon>
        <taxon>Ascomycota</taxon>
        <taxon>Saccharomycotina</taxon>
        <taxon>Saccharomycetes</taxon>
        <taxon>Saccharomycetales</taxon>
        <taxon>Saccharomycetaceae</taxon>
        <taxon>Lachancea</taxon>
    </lineage>
</organism>
<proteinExistence type="predicted"/>
<feature type="region of interest" description="Disordered" evidence="1">
    <location>
        <begin position="169"/>
        <end position="236"/>
    </location>
</feature>
<dbReference type="Proteomes" id="UP000190831">
    <property type="component" value="Chromosome H"/>
</dbReference>
<feature type="compositionally biased region" description="Low complexity" evidence="1">
    <location>
        <begin position="69"/>
        <end position="82"/>
    </location>
</feature>
<dbReference type="Pfam" id="PF01803">
    <property type="entry name" value="LIM_bind"/>
    <property type="match status" value="1"/>
</dbReference>
<feature type="compositionally biased region" description="Polar residues" evidence="1">
    <location>
        <begin position="83"/>
        <end position="92"/>
    </location>
</feature>
<reference evidence="2 3" key="1">
    <citation type="submission" date="2016-03" db="EMBL/GenBank/DDBJ databases">
        <authorList>
            <person name="Devillers H."/>
        </authorList>
    </citation>
    <scope>NUCLEOTIDE SEQUENCE [LARGE SCALE GENOMIC DNA]</scope>
    <source>
        <strain evidence="2">CBS 6772</strain>
    </source>
</reference>